<reference evidence="2 3" key="1">
    <citation type="submission" date="2024-01" db="EMBL/GenBank/DDBJ databases">
        <title>A draft genome for a cacao thread blight-causing isolate of Paramarasmius palmivorus.</title>
        <authorList>
            <person name="Baruah I.K."/>
            <person name="Bukari Y."/>
            <person name="Amoako-Attah I."/>
            <person name="Meinhardt L.W."/>
            <person name="Bailey B.A."/>
            <person name="Cohen S.P."/>
        </authorList>
    </citation>
    <scope>NUCLEOTIDE SEQUENCE [LARGE SCALE GENOMIC DNA]</scope>
    <source>
        <strain evidence="2 3">GH-12</strain>
    </source>
</reference>
<comment type="caution">
    <text evidence="2">The sequence shown here is derived from an EMBL/GenBank/DDBJ whole genome shotgun (WGS) entry which is preliminary data.</text>
</comment>
<accession>A0AAW0BN40</accession>
<gene>
    <name evidence="2" type="ORF">VNI00_015004</name>
</gene>
<protein>
    <submittedName>
        <fullName evidence="2">Uncharacterized protein</fullName>
    </submittedName>
</protein>
<evidence type="ECO:0000313" key="2">
    <source>
        <dbReference type="EMBL" id="KAK7028053.1"/>
    </source>
</evidence>
<dbReference type="Proteomes" id="UP001383192">
    <property type="component" value="Unassembled WGS sequence"/>
</dbReference>
<feature type="compositionally biased region" description="Polar residues" evidence="1">
    <location>
        <begin position="48"/>
        <end position="57"/>
    </location>
</feature>
<name>A0AAW0BN40_9AGAR</name>
<organism evidence="2 3">
    <name type="scientific">Paramarasmius palmivorus</name>
    <dbReference type="NCBI Taxonomy" id="297713"/>
    <lineage>
        <taxon>Eukaryota</taxon>
        <taxon>Fungi</taxon>
        <taxon>Dikarya</taxon>
        <taxon>Basidiomycota</taxon>
        <taxon>Agaricomycotina</taxon>
        <taxon>Agaricomycetes</taxon>
        <taxon>Agaricomycetidae</taxon>
        <taxon>Agaricales</taxon>
        <taxon>Marasmiineae</taxon>
        <taxon>Marasmiaceae</taxon>
        <taxon>Paramarasmius</taxon>
    </lineage>
</organism>
<dbReference type="EMBL" id="JAYKXP010000091">
    <property type="protein sequence ID" value="KAK7028053.1"/>
    <property type="molecule type" value="Genomic_DNA"/>
</dbReference>
<evidence type="ECO:0000313" key="3">
    <source>
        <dbReference type="Proteomes" id="UP001383192"/>
    </source>
</evidence>
<proteinExistence type="predicted"/>
<feature type="non-terminal residue" evidence="2">
    <location>
        <position position="70"/>
    </location>
</feature>
<evidence type="ECO:0000256" key="1">
    <source>
        <dbReference type="SAM" id="MobiDB-lite"/>
    </source>
</evidence>
<sequence length="70" mass="7769">MHNTSFFGILTPPVEDFVIWPFIAQGKPTQLSAKAPLSHKPAAHLILTPNTRPTTIDTNEDLDALYTETH</sequence>
<feature type="region of interest" description="Disordered" evidence="1">
    <location>
        <begin position="46"/>
        <end position="70"/>
    </location>
</feature>
<dbReference type="AlphaFoldDB" id="A0AAW0BN40"/>
<keyword evidence="3" id="KW-1185">Reference proteome</keyword>